<dbReference type="EMBL" id="JACVFC010000001">
    <property type="protein sequence ID" value="MBC9929413.1"/>
    <property type="molecule type" value="Genomic_DNA"/>
</dbReference>
<dbReference type="RefSeq" id="WP_188086544.1">
    <property type="nucleotide sequence ID" value="NZ_JACVFC010000001.1"/>
</dbReference>
<keyword evidence="2" id="KW-1185">Reference proteome</keyword>
<reference evidence="1 2" key="1">
    <citation type="submission" date="2020-09" db="EMBL/GenBank/DDBJ databases">
        <title>Genome sequences of type strains of Chitinophaga qingshengii and Chitinophaga varians.</title>
        <authorList>
            <person name="Kittiwongwattana C."/>
        </authorList>
    </citation>
    <scope>NUCLEOTIDE SEQUENCE [LARGE SCALE GENOMIC DNA]</scope>
    <source>
        <strain evidence="1 2">JCM 30026</strain>
    </source>
</reference>
<keyword evidence="1" id="KW-0808">Transferase</keyword>
<dbReference type="CDD" id="cd00761">
    <property type="entry name" value="Glyco_tranf_GTA_type"/>
    <property type="match status" value="1"/>
</dbReference>
<gene>
    <name evidence="1" type="ORF">ICL07_03450</name>
</gene>
<dbReference type="SUPFAM" id="SSF53448">
    <property type="entry name" value="Nucleotide-diphospho-sugar transferases"/>
    <property type="match status" value="1"/>
</dbReference>
<protein>
    <submittedName>
        <fullName evidence="1">Nucleotide-diphospho-sugar transferase</fullName>
    </submittedName>
</protein>
<dbReference type="Proteomes" id="UP000659124">
    <property type="component" value="Unassembled WGS sequence"/>
</dbReference>
<organism evidence="1 2">
    <name type="scientific">Chitinophaga qingshengii</name>
    <dbReference type="NCBI Taxonomy" id="1569794"/>
    <lineage>
        <taxon>Bacteria</taxon>
        <taxon>Pseudomonadati</taxon>
        <taxon>Bacteroidota</taxon>
        <taxon>Chitinophagia</taxon>
        <taxon>Chitinophagales</taxon>
        <taxon>Chitinophagaceae</taxon>
        <taxon>Chitinophaga</taxon>
    </lineage>
</organism>
<evidence type="ECO:0000313" key="2">
    <source>
        <dbReference type="Proteomes" id="UP000659124"/>
    </source>
</evidence>
<name>A0ABR7TIR9_9BACT</name>
<comment type="caution">
    <text evidence="1">The sequence shown here is derived from an EMBL/GenBank/DDBJ whole genome shotgun (WGS) entry which is preliminary data.</text>
</comment>
<proteinExistence type="predicted"/>
<dbReference type="InterPro" id="IPR029044">
    <property type="entry name" value="Nucleotide-diphossugar_trans"/>
</dbReference>
<dbReference type="GO" id="GO:0016740">
    <property type="term" value="F:transferase activity"/>
    <property type="evidence" value="ECO:0007669"/>
    <property type="project" value="UniProtKB-KW"/>
</dbReference>
<evidence type="ECO:0000313" key="1">
    <source>
        <dbReference type="EMBL" id="MBC9929413.1"/>
    </source>
</evidence>
<dbReference type="Gene3D" id="3.90.550.10">
    <property type="entry name" value="Spore Coat Polysaccharide Biosynthesis Protein SpsA, Chain A"/>
    <property type="match status" value="1"/>
</dbReference>
<accession>A0ABR7TIR9</accession>
<sequence length="313" mass="36513">MIQTPVLILVFNRPDKARELMLQLRQQQPAILYVAADGPRADKPEEALQCERTRQAVLSAIDWPCAVKTLFRPHNLGCGKAVSSAISWFFENNEEGIILEDDCMPDPTFFTFCTAMLRHYRHDSAVMHINGSNFQFGRQRGDASYYYSRFAHIWGWASWRRAWQQYDFTLQRYRGFSTEGLGPALKHDMHAIATQRLDTWDVQWFLSVWFSRGWTITPNVSLIRNTGYGATSTHTLREPRWFKKIVYGELPAITHPYVRRIDEAADSYAATVMFSPSLWYTTVRRIIKGSPALFRLYENLVIRRKLFNRKITK</sequence>